<dbReference type="EMBL" id="CP002038">
    <property type="protein sequence ID" value="ADM96899.1"/>
    <property type="molecule type" value="Genomic_DNA"/>
</dbReference>
<evidence type="ECO:0000256" key="5">
    <source>
        <dbReference type="ARBA" id="ARBA00044978"/>
    </source>
</evidence>
<keyword evidence="8" id="KW-1185">Reference proteome</keyword>
<dbReference type="HOGENOM" id="CLU_000445_88_16_6"/>
<organism evidence="7 8">
    <name type="scientific">Dickeya dadantii (strain 3937)</name>
    <name type="common">Erwinia chrysanthemi (strain 3937)</name>
    <dbReference type="NCBI Taxonomy" id="198628"/>
    <lineage>
        <taxon>Bacteria</taxon>
        <taxon>Pseudomonadati</taxon>
        <taxon>Pseudomonadota</taxon>
        <taxon>Gammaproteobacteria</taxon>
        <taxon>Enterobacterales</taxon>
        <taxon>Pectobacteriaceae</taxon>
        <taxon>Dickeya</taxon>
    </lineage>
</organism>
<dbReference type="SUPFAM" id="SSF46689">
    <property type="entry name" value="Homeodomain-like"/>
    <property type="match status" value="2"/>
</dbReference>
<keyword evidence="4" id="KW-0804">Transcription</keyword>
<dbReference type="GO" id="GO:0003700">
    <property type="term" value="F:DNA-binding transcription factor activity"/>
    <property type="evidence" value="ECO:0007669"/>
    <property type="project" value="InterPro"/>
</dbReference>
<dbReference type="AlphaFoldDB" id="E0SLR5"/>
<dbReference type="SMART" id="SM00342">
    <property type="entry name" value="HTH_ARAC"/>
    <property type="match status" value="1"/>
</dbReference>
<dbReference type="PROSITE" id="PS00041">
    <property type="entry name" value="HTH_ARAC_FAMILY_1"/>
    <property type="match status" value="1"/>
</dbReference>
<reference evidence="7 8" key="1">
    <citation type="journal article" date="2011" name="J. Bacteriol.">
        <title>Genome sequence of the plant-pathogenic bacterium Dickeya dadantii 3937.</title>
        <authorList>
            <person name="Glasner J.D."/>
            <person name="Yang C.H."/>
            <person name="Reverchon S."/>
            <person name="Hugouvieux-Cotte-Pattat N."/>
            <person name="Condemine G."/>
            <person name="Bohin J.P."/>
            <person name="Van Gijsegem F."/>
            <person name="Yang S."/>
            <person name="Franza T."/>
            <person name="Expert D."/>
            <person name="Plunkett G. III"/>
            <person name="San Francisco M.J."/>
            <person name="Charkowski A.O."/>
            <person name="Py B."/>
            <person name="Bell K."/>
            <person name="Rauscher L."/>
            <person name="Rodriguez-Palenzuela P."/>
            <person name="Toussaint A."/>
            <person name="Holeva M.C."/>
            <person name="He S.Y."/>
            <person name="Douet V."/>
            <person name="Boccara M."/>
            <person name="Blanco C."/>
            <person name="Toth I."/>
            <person name="Anderson B.D."/>
            <person name="Biehl B.S."/>
            <person name="Mau B."/>
            <person name="Flynn S.M."/>
            <person name="Barras F."/>
            <person name="Lindeberg M."/>
            <person name="Birch P.R."/>
            <person name="Tsuyumu S."/>
            <person name="Shi X."/>
            <person name="Hibbing M."/>
            <person name="Yap M.N."/>
            <person name="Carpentier M."/>
            <person name="Dassa E."/>
            <person name="Umehara M."/>
            <person name="Kim J.F."/>
            <person name="Rusch M."/>
            <person name="Soni P."/>
            <person name="Mayhew G.F."/>
            <person name="Fouts D.E."/>
            <person name="Gill S.R."/>
            <person name="Blattner F.R."/>
            <person name="Keen N.T."/>
            <person name="Perna N.T."/>
        </authorList>
    </citation>
    <scope>NUCLEOTIDE SEQUENCE [LARGE SCALE GENOMIC DNA]</scope>
    <source>
        <strain evidence="7 8">3937</strain>
    </source>
</reference>
<dbReference type="GO" id="GO:0043565">
    <property type="term" value="F:sequence-specific DNA binding"/>
    <property type="evidence" value="ECO:0007669"/>
    <property type="project" value="InterPro"/>
</dbReference>
<dbReference type="Pfam" id="PF02311">
    <property type="entry name" value="AraC_binding"/>
    <property type="match status" value="1"/>
</dbReference>
<dbReference type="PRINTS" id="PR00032">
    <property type="entry name" value="HTHARAC"/>
</dbReference>
<keyword evidence="2" id="KW-0238">DNA-binding</keyword>
<dbReference type="InterPro" id="IPR018060">
    <property type="entry name" value="HTH_AraC"/>
</dbReference>
<keyword evidence="3" id="KW-0010">Activator</keyword>
<proteinExistence type="predicted"/>
<dbReference type="InterPro" id="IPR037923">
    <property type="entry name" value="HTH-like"/>
</dbReference>
<dbReference type="InterPro" id="IPR018062">
    <property type="entry name" value="HTH_AraC-typ_CS"/>
</dbReference>
<dbReference type="PANTHER" id="PTHR46796">
    <property type="entry name" value="HTH-TYPE TRANSCRIPTIONAL ACTIVATOR RHAS-RELATED"/>
    <property type="match status" value="1"/>
</dbReference>
<evidence type="ECO:0000313" key="7">
    <source>
        <dbReference type="EMBL" id="ADM96899.1"/>
    </source>
</evidence>
<evidence type="ECO:0000259" key="6">
    <source>
        <dbReference type="PROSITE" id="PS01124"/>
    </source>
</evidence>
<accession>E0SLR5</accession>
<feature type="domain" description="HTH araC/xylS-type" evidence="6">
    <location>
        <begin position="179"/>
        <end position="276"/>
    </location>
</feature>
<dbReference type="KEGG" id="ddd:Dda3937_02287"/>
<dbReference type="PROSITE" id="PS01124">
    <property type="entry name" value="HTH_ARAC_FAMILY_2"/>
    <property type="match status" value="1"/>
</dbReference>
<protein>
    <recommendedName>
        <fullName evidence="5">Arabinose operon regulatory protein</fullName>
    </recommendedName>
</protein>
<dbReference type="InterPro" id="IPR020449">
    <property type="entry name" value="Tscrpt_reg_AraC-type_HTH"/>
</dbReference>
<dbReference type="STRING" id="198628.Dda3937_02287"/>
<evidence type="ECO:0000256" key="1">
    <source>
        <dbReference type="ARBA" id="ARBA00023015"/>
    </source>
</evidence>
<evidence type="ECO:0000256" key="3">
    <source>
        <dbReference type="ARBA" id="ARBA00023159"/>
    </source>
</evidence>
<dbReference type="InterPro" id="IPR003313">
    <property type="entry name" value="AraC-bd"/>
</dbReference>
<evidence type="ECO:0000256" key="2">
    <source>
        <dbReference type="ARBA" id="ARBA00023125"/>
    </source>
</evidence>
<evidence type="ECO:0000313" key="8">
    <source>
        <dbReference type="Proteomes" id="UP000006859"/>
    </source>
</evidence>
<evidence type="ECO:0000256" key="4">
    <source>
        <dbReference type="ARBA" id="ARBA00023163"/>
    </source>
</evidence>
<name>E0SLR5_DICD3</name>
<dbReference type="eggNOG" id="COG2207">
    <property type="taxonomic scope" value="Bacteria"/>
</dbReference>
<dbReference type="Proteomes" id="UP000006859">
    <property type="component" value="Chromosome"/>
</dbReference>
<dbReference type="InterPro" id="IPR050204">
    <property type="entry name" value="AraC_XylS_family_regulators"/>
</dbReference>
<dbReference type="SUPFAM" id="SSF51215">
    <property type="entry name" value="Regulatory protein AraC"/>
    <property type="match status" value="1"/>
</dbReference>
<keyword evidence="1" id="KW-0805">Transcription regulation</keyword>
<dbReference type="Pfam" id="PF12833">
    <property type="entry name" value="HTH_18"/>
    <property type="match status" value="1"/>
</dbReference>
<dbReference type="InterPro" id="IPR009057">
    <property type="entry name" value="Homeodomain-like_sf"/>
</dbReference>
<sequence>MAEKRTSLLVAIVAMLSSVCCFSPGMMMITYRNDAFELALLTNGKCFPRHSHDEFVISANLGGLEQVWLDGDTFVADTSMVTTYNPGQLQGSEHSHDRWQCASLYVQPQAFDDYFQQSLRFSRPTCVSPRLARQLTQLVTAVITPAQREEQIVMWLSELMTQTCGASVPHPIREPARIRRIKAQLASDLAEIPTLSELARQEGISAAHLVRGFTHSEGISPLAWLMQVRMRRARIWLRQGMPISQVALELGFADQAHFTKAFGRYNAMTPGQFRDIKF</sequence>
<dbReference type="PANTHER" id="PTHR46796:SF2">
    <property type="entry name" value="TRANSCRIPTIONAL REGULATORY PROTEIN"/>
    <property type="match status" value="1"/>
</dbReference>
<dbReference type="Gene3D" id="1.10.10.60">
    <property type="entry name" value="Homeodomain-like"/>
    <property type="match status" value="2"/>
</dbReference>
<gene>
    <name evidence="7" type="ordered locus">Dda3937_02287</name>
</gene>